<dbReference type="PROSITE" id="PS51032">
    <property type="entry name" value="AP2_ERF"/>
    <property type="match status" value="4"/>
</dbReference>
<dbReference type="GO" id="GO:0003700">
    <property type="term" value="F:DNA-binding transcription factor activity"/>
    <property type="evidence" value="ECO:0007669"/>
    <property type="project" value="InterPro"/>
</dbReference>
<evidence type="ECO:0000256" key="2">
    <source>
        <dbReference type="ARBA" id="ARBA00023015"/>
    </source>
</evidence>
<dbReference type="GO" id="GO:0005634">
    <property type="term" value="C:nucleus"/>
    <property type="evidence" value="ECO:0007669"/>
    <property type="project" value="UniProtKB-SubCell"/>
</dbReference>
<feature type="region of interest" description="Disordered" evidence="6">
    <location>
        <begin position="189"/>
        <end position="304"/>
    </location>
</feature>
<evidence type="ECO:0000256" key="3">
    <source>
        <dbReference type="ARBA" id="ARBA00023125"/>
    </source>
</evidence>
<feature type="domain" description="AP2/ERF" evidence="7">
    <location>
        <begin position="451"/>
        <end position="507"/>
    </location>
</feature>
<evidence type="ECO:0000256" key="6">
    <source>
        <dbReference type="SAM" id="MobiDB-lite"/>
    </source>
</evidence>
<comment type="subcellular location">
    <subcellularLocation>
        <location evidence="1">Nucleus</location>
    </subcellularLocation>
</comment>
<feature type="compositionally biased region" description="Polar residues" evidence="6">
    <location>
        <begin position="233"/>
        <end position="248"/>
    </location>
</feature>
<feature type="domain" description="AP2/ERF" evidence="7">
    <location>
        <begin position="302"/>
        <end position="358"/>
    </location>
</feature>
<dbReference type="AlphaFoldDB" id="A0AAW1P5H3"/>
<keyword evidence="5" id="KW-0539">Nucleus</keyword>
<feature type="region of interest" description="Disordered" evidence="6">
    <location>
        <begin position="351"/>
        <end position="380"/>
    </location>
</feature>
<dbReference type="InterPro" id="IPR001471">
    <property type="entry name" value="AP2/ERF_dom"/>
</dbReference>
<dbReference type="Pfam" id="PF00847">
    <property type="entry name" value="AP2"/>
    <property type="match status" value="1"/>
</dbReference>
<keyword evidence="9" id="KW-1185">Reference proteome</keyword>
<dbReference type="PANTHER" id="PTHR32467:SF90">
    <property type="entry name" value="AP2-LIKE ETHYLENE-RESPONSIVE TRANSCRIPTION FACTOR AIL1"/>
    <property type="match status" value="1"/>
</dbReference>
<name>A0AAW1P5H3_9CHLO</name>
<evidence type="ECO:0000313" key="8">
    <source>
        <dbReference type="EMBL" id="KAK9804004.1"/>
    </source>
</evidence>
<feature type="compositionally biased region" description="Basic residues" evidence="6">
    <location>
        <begin position="295"/>
        <end position="304"/>
    </location>
</feature>
<comment type="caution">
    <text evidence="8">The sequence shown here is derived from an EMBL/GenBank/DDBJ whole genome shotgun (WGS) entry which is preliminary data.</text>
</comment>
<sequence>MRAATVGPTPAQAECIPSHTQTAGAAHLALSSLPATSGAVGASIIKPEPGSAPAMRAANNAGTNAGVGTWMKRHPGDAGSGLLCQIRIKLDPGLVLGEATPASGSAVLVKPEPDAMPGWQAATQVLTAARWRTTEGLSCALLPSAVPEDMELDTLSAPMRTLASMQRAAKRRPRPFPWSCRSIYLSGNLRTTVGPDPVQQPTQRPSVDRTAPEAHAAQPQHARGRVRGRGISRPQTRQKAAAQTTCPATASDASDSSGSSKHQGSPDAPSDSDSGADGIGRTSSRAHMPPQSTKARPHATSKYKGVHWDKSTGRWHANILHEHKSVYIGRYVDEVKAARAYDQAALRLRGSTEGTNFPDTAASDKLDPKPRRGSSQYRGVSWSKTKGKWIPQINHGGHVRFLGQYDDQLEAARAFDLAVVQLRRTTKGTNFPDTAANGPNVPYTARATASQYRGVTWHKETKKWHASTQINGKRHYFGLFEDELEAAKAFDRGVWMLRGSTEYTNFPETAADSPSPDAPAAFLQPKGTSKYMGVCWETRSAKWIAQFHHNGSCRRQPPKSSQYKGVFWCNQKMKWKAGIIFKTKQHQLGFFVDEVDAAKAYDEAVVRLRGTTKGHQGTLVCI</sequence>
<dbReference type="SUPFAM" id="SSF54171">
    <property type="entry name" value="DNA-binding domain"/>
    <property type="match status" value="4"/>
</dbReference>
<feature type="compositionally biased region" description="Low complexity" evidence="6">
    <location>
        <begin position="250"/>
        <end position="280"/>
    </location>
</feature>
<dbReference type="GO" id="GO:0003677">
    <property type="term" value="F:DNA binding"/>
    <property type="evidence" value="ECO:0007669"/>
    <property type="project" value="UniProtKB-KW"/>
</dbReference>
<dbReference type="InterPro" id="IPR036955">
    <property type="entry name" value="AP2/ERF_dom_sf"/>
</dbReference>
<organism evidence="8 9">
    <name type="scientific">[Myrmecia] bisecta</name>
    <dbReference type="NCBI Taxonomy" id="41462"/>
    <lineage>
        <taxon>Eukaryota</taxon>
        <taxon>Viridiplantae</taxon>
        <taxon>Chlorophyta</taxon>
        <taxon>core chlorophytes</taxon>
        <taxon>Trebouxiophyceae</taxon>
        <taxon>Trebouxiales</taxon>
        <taxon>Trebouxiaceae</taxon>
        <taxon>Myrmecia</taxon>
    </lineage>
</organism>
<reference evidence="8 9" key="1">
    <citation type="journal article" date="2024" name="Nat. Commun.">
        <title>Phylogenomics reveals the evolutionary origins of lichenization in chlorophyte algae.</title>
        <authorList>
            <person name="Puginier C."/>
            <person name="Libourel C."/>
            <person name="Otte J."/>
            <person name="Skaloud P."/>
            <person name="Haon M."/>
            <person name="Grisel S."/>
            <person name="Petersen M."/>
            <person name="Berrin J.G."/>
            <person name="Delaux P.M."/>
            <person name="Dal Grande F."/>
            <person name="Keller J."/>
        </authorList>
    </citation>
    <scope>NUCLEOTIDE SEQUENCE [LARGE SCALE GENOMIC DNA]</scope>
    <source>
        <strain evidence="8 9">SAG 2043</strain>
    </source>
</reference>
<gene>
    <name evidence="8" type="ORF">WJX72_012082</name>
</gene>
<evidence type="ECO:0000256" key="4">
    <source>
        <dbReference type="ARBA" id="ARBA00023163"/>
    </source>
</evidence>
<feature type="domain" description="AP2/ERF" evidence="7">
    <location>
        <begin position="376"/>
        <end position="432"/>
    </location>
</feature>
<keyword evidence="3" id="KW-0238">DNA-binding</keyword>
<keyword evidence="4" id="KW-0804">Transcription</keyword>
<protein>
    <recommendedName>
        <fullName evidence="7">AP2/ERF domain-containing protein</fullName>
    </recommendedName>
</protein>
<dbReference type="PANTHER" id="PTHR32467">
    <property type="entry name" value="AP2-LIKE ETHYLENE-RESPONSIVE TRANSCRIPTION FACTOR"/>
    <property type="match status" value="1"/>
</dbReference>
<evidence type="ECO:0000256" key="1">
    <source>
        <dbReference type="ARBA" id="ARBA00004123"/>
    </source>
</evidence>
<proteinExistence type="predicted"/>
<evidence type="ECO:0000256" key="5">
    <source>
        <dbReference type="ARBA" id="ARBA00023242"/>
    </source>
</evidence>
<accession>A0AAW1P5H3</accession>
<dbReference type="EMBL" id="JALJOR010000019">
    <property type="protein sequence ID" value="KAK9804004.1"/>
    <property type="molecule type" value="Genomic_DNA"/>
</dbReference>
<feature type="domain" description="AP2/ERF" evidence="7">
    <location>
        <begin position="562"/>
        <end position="622"/>
    </location>
</feature>
<evidence type="ECO:0000313" key="9">
    <source>
        <dbReference type="Proteomes" id="UP001489004"/>
    </source>
</evidence>
<dbReference type="Proteomes" id="UP001489004">
    <property type="component" value="Unassembled WGS sequence"/>
</dbReference>
<evidence type="ECO:0000259" key="7">
    <source>
        <dbReference type="PROSITE" id="PS51032"/>
    </source>
</evidence>
<dbReference type="InterPro" id="IPR016177">
    <property type="entry name" value="DNA-bd_dom_sf"/>
</dbReference>
<keyword evidence="2" id="KW-0805">Transcription regulation</keyword>
<dbReference type="Gene3D" id="3.30.730.10">
    <property type="entry name" value="AP2/ERF domain"/>
    <property type="match status" value="4"/>
</dbReference>
<feature type="compositionally biased region" description="Polar residues" evidence="6">
    <location>
        <begin position="281"/>
        <end position="294"/>
    </location>
</feature>
<dbReference type="SMART" id="SM00380">
    <property type="entry name" value="AP2"/>
    <property type="match status" value="3"/>
</dbReference>